<dbReference type="PaxDb" id="7159-AAEL008908-PA"/>
<protein>
    <submittedName>
        <fullName evidence="1">AAEL008908-PA</fullName>
    </submittedName>
</protein>
<gene>
    <name evidence="1" type="ORF">AaeL_AAEL008908</name>
</gene>
<organism evidence="1 2">
    <name type="scientific">Aedes aegypti</name>
    <name type="common">Yellowfever mosquito</name>
    <name type="synonym">Culex aegypti</name>
    <dbReference type="NCBI Taxonomy" id="7159"/>
    <lineage>
        <taxon>Eukaryota</taxon>
        <taxon>Metazoa</taxon>
        <taxon>Ecdysozoa</taxon>
        <taxon>Arthropoda</taxon>
        <taxon>Hexapoda</taxon>
        <taxon>Insecta</taxon>
        <taxon>Pterygota</taxon>
        <taxon>Neoptera</taxon>
        <taxon>Endopterygota</taxon>
        <taxon>Diptera</taxon>
        <taxon>Nematocera</taxon>
        <taxon>Culicoidea</taxon>
        <taxon>Culicidae</taxon>
        <taxon>Culicinae</taxon>
        <taxon>Aedini</taxon>
        <taxon>Aedes</taxon>
        <taxon>Stegomyia</taxon>
    </lineage>
</organism>
<dbReference type="AlphaFoldDB" id="Q16XD5"/>
<dbReference type="HOGENOM" id="CLU_1490195_0_0_1"/>
<reference evidence="1" key="3">
    <citation type="submission" date="2012-09" db="EMBL/GenBank/DDBJ databases">
        <authorList>
            <consortium name="VectorBase"/>
        </authorList>
    </citation>
    <scope>NUCLEOTIDE SEQUENCE</scope>
    <source>
        <strain evidence="1">Liverpool</strain>
    </source>
</reference>
<proteinExistence type="predicted"/>
<dbReference type="Proteomes" id="UP000682892">
    <property type="component" value="Unassembled WGS sequence"/>
</dbReference>
<dbReference type="EMBL" id="CH477541">
    <property type="protein sequence ID" value="EAT39276.1"/>
    <property type="molecule type" value="Genomic_DNA"/>
</dbReference>
<name>Q16XD5_AEDAE</name>
<reference evidence="1" key="1">
    <citation type="submission" date="2005-10" db="EMBL/GenBank/DDBJ databases">
        <authorList>
            <person name="Loftus B.J."/>
            <person name="Nene V.M."/>
            <person name="Hannick L.I."/>
            <person name="Bidwell S."/>
            <person name="Haas B."/>
            <person name="Amedeo P."/>
            <person name="Orvis J."/>
            <person name="Wortman J.R."/>
            <person name="White O.R."/>
            <person name="Salzberg S."/>
            <person name="Shumway M."/>
            <person name="Koo H."/>
            <person name="Zhao Y."/>
            <person name="Holmes M."/>
            <person name="Miller J."/>
            <person name="Schatz M."/>
            <person name="Pop M."/>
            <person name="Pai G."/>
            <person name="Utterback T."/>
            <person name="Rogers Y.-H."/>
            <person name="Kravitz S."/>
            <person name="Fraser C.M."/>
        </authorList>
    </citation>
    <scope>NUCLEOTIDE SEQUENCE</scope>
    <source>
        <strain evidence="1">Liverpool</strain>
    </source>
</reference>
<evidence type="ECO:0000313" key="2">
    <source>
        <dbReference type="Proteomes" id="UP000682892"/>
    </source>
</evidence>
<accession>Q16XD5</accession>
<sequence>MNSHRSEEVRSRSRATDLRLVTFHHILQHVHVDVHRFEAFDVIEIVQIGLSSSLILVPIRFTDVRFEALTDRSLGQLPIHLVHVCLQLVLDAFGFPRSRHVLDVLIVGVLIVIAHVRRIGGIPAVFWNHQIQHVLHMGTEGIRIEIDGLMQRRRLRKIILHVRFGLAFGALRLDRLERSQI</sequence>
<reference evidence="1" key="2">
    <citation type="journal article" date="2007" name="Science">
        <title>Genome sequence of Aedes aegypti, a major arbovirus vector.</title>
        <authorList>
            <person name="Nene V."/>
            <person name="Wortman J.R."/>
            <person name="Lawson D."/>
            <person name="Haas B."/>
            <person name="Kodira C."/>
            <person name="Tu Z.J."/>
            <person name="Loftus B."/>
            <person name="Xi Z."/>
            <person name="Megy K."/>
            <person name="Grabherr M."/>
            <person name="Ren Q."/>
            <person name="Zdobnov E.M."/>
            <person name="Lobo N.F."/>
            <person name="Campbell K.S."/>
            <person name="Brown S.E."/>
            <person name="Bonaldo M.F."/>
            <person name="Zhu J."/>
            <person name="Sinkins S.P."/>
            <person name="Hogenkamp D.G."/>
            <person name="Amedeo P."/>
            <person name="Arensburger P."/>
            <person name="Atkinson P.W."/>
            <person name="Bidwell S."/>
            <person name="Biedler J."/>
            <person name="Birney E."/>
            <person name="Bruggner R.V."/>
            <person name="Costas J."/>
            <person name="Coy M.R."/>
            <person name="Crabtree J."/>
            <person name="Crawford M."/>
            <person name="Debruyn B."/>
            <person name="Decaprio D."/>
            <person name="Eiglmeier K."/>
            <person name="Eisenstadt E."/>
            <person name="El-Dorry H."/>
            <person name="Gelbart W.M."/>
            <person name="Gomes S.L."/>
            <person name="Hammond M."/>
            <person name="Hannick L.I."/>
            <person name="Hogan J.R."/>
            <person name="Holmes M.H."/>
            <person name="Jaffe D."/>
            <person name="Johnston J.S."/>
            <person name="Kennedy R.C."/>
            <person name="Koo H."/>
            <person name="Kravitz S."/>
            <person name="Kriventseva E.V."/>
            <person name="Kulp D."/>
            <person name="Labutti K."/>
            <person name="Lee E."/>
            <person name="Li S."/>
            <person name="Lovin D.D."/>
            <person name="Mao C."/>
            <person name="Mauceli E."/>
            <person name="Menck C.F."/>
            <person name="Miller J.R."/>
            <person name="Montgomery P."/>
            <person name="Mori A."/>
            <person name="Nascimento A.L."/>
            <person name="Naveira H.F."/>
            <person name="Nusbaum C."/>
            <person name="O'leary S."/>
            <person name="Orvis J."/>
            <person name="Pertea M."/>
            <person name="Quesneville H."/>
            <person name="Reidenbach K.R."/>
            <person name="Rogers Y.H."/>
            <person name="Roth C.W."/>
            <person name="Schneider J.R."/>
            <person name="Schatz M."/>
            <person name="Shumway M."/>
            <person name="Stanke M."/>
            <person name="Stinson E.O."/>
            <person name="Tubio J.M."/>
            <person name="Vanzee J.P."/>
            <person name="Verjovski-Almeida S."/>
            <person name="Werner D."/>
            <person name="White O."/>
            <person name="Wyder S."/>
            <person name="Zeng Q."/>
            <person name="Zhao Q."/>
            <person name="Zhao Y."/>
            <person name="Hill C.A."/>
            <person name="Raikhel A.S."/>
            <person name="Soares M.B."/>
            <person name="Knudson D.L."/>
            <person name="Lee N.H."/>
            <person name="Galagan J."/>
            <person name="Salzberg S.L."/>
            <person name="Paulsen I.T."/>
            <person name="Dimopoulos G."/>
            <person name="Collins F.H."/>
            <person name="Birren B."/>
            <person name="Fraser-Liggett C.M."/>
            <person name="Severson D.W."/>
        </authorList>
    </citation>
    <scope>NUCLEOTIDE SEQUENCE [LARGE SCALE GENOMIC DNA]</scope>
    <source>
        <strain evidence="1">Liverpool</strain>
    </source>
</reference>
<evidence type="ECO:0000313" key="1">
    <source>
        <dbReference type="EMBL" id="EAT39276.1"/>
    </source>
</evidence>